<dbReference type="EMBL" id="CP004373">
    <property type="protein sequence ID" value="AHK70070.1"/>
    <property type="molecule type" value="Genomic_DNA"/>
</dbReference>
<sequence length="48" mass="5399">MKVGWRRGCPPTWGVTEKQISAITVVFHGFTEIHAILKKQIDALKPIP</sequence>
<dbReference type="HOGENOM" id="CLU_3153354_0_0_5"/>
<dbReference type="AlphaFoldDB" id="A0A067Z3B4"/>
<organism evidence="1 2">
    <name type="scientific">Gluconobacter oxydans DSM 3504</name>
    <dbReference type="NCBI Taxonomy" id="1288313"/>
    <lineage>
        <taxon>Bacteria</taxon>
        <taxon>Pseudomonadati</taxon>
        <taxon>Pseudomonadota</taxon>
        <taxon>Alphaproteobacteria</taxon>
        <taxon>Acetobacterales</taxon>
        <taxon>Acetobacteraceae</taxon>
        <taxon>Gluconobacter</taxon>
    </lineage>
</organism>
<dbReference type="KEGG" id="goy:GLS_c01420"/>
<evidence type="ECO:0000313" key="1">
    <source>
        <dbReference type="EMBL" id="AHK70070.1"/>
    </source>
</evidence>
<protein>
    <submittedName>
        <fullName evidence="1">Uncharacterized protein</fullName>
    </submittedName>
</protein>
<gene>
    <name evidence="1" type="ORF">GLS_c01420</name>
</gene>
<proteinExistence type="predicted"/>
<reference evidence="1 2" key="1">
    <citation type="journal article" date="2015" name="Appl. Microbiol. Biotechnol.">
        <title>The consequence of an additional NADH dehydrogenase paralog on the growth of Gluconobacter oxydans DSM3504.</title>
        <authorList>
            <person name="Kostner D."/>
            <person name="Luchterhand B."/>
            <person name="Junker A."/>
            <person name="Volland S."/>
            <person name="Daniel R."/>
            <person name="Buchs J."/>
            <person name="Liebl W."/>
            <person name="Ehrenreich A."/>
        </authorList>
    </citation>
    <scope>NUCLEOTIDE SEQUENCE [LARGE SCALE GENOMIC DNA]</scope>
    <source>
        <strain evidence="1">DSM 3504</strain>
    </source>
</reference>
<dbReference type="Proteomes" id="UP000031656">
    <property type="component" value="Chromosome"/>
</dbReference>
<accession>A0A067Z3B4</accession>
<name>A0A067Z3B4_GLUOY</name>
<evidence type="ECO:0000313" key="2">
    <source>
        <dbReference type="Proteomes" id="UP000031656"/>
    </source>
</evidence>